<dbReference type="InterPro" id="IPR000010">
    <property type="entry name" value="Cystatin_dom"/>
</dbReference>
<protein>
    <submittedName>
        <fullName evidence="9">FETUA protein</fullName>
    </submittedName>
</protein>
<dbReference type="InterPro" id="IPR046350">
    <property type="entry name" value="Cystatin_sf"/>
</dbReference>
<evidence type="ECO:0000256" key="4">
    <source>
        <dbReference type="ARBA" id="ARBA00022737"/>
    </source>
</evidence>
<dbReference type="GO" id="GO:0031012">
    <property type="term" value="C:extracellular matrix"/>
    <property type="evidence" value="ECO:0007669"/>
    <property type="project" value="TreeGrafter"/>
</dbReference>
<keyword evidence="5" id="KW-1015">Disulfide bond</keyword>
<dbReference type="InterPro" id="IPR025760">
    <property type="entry name" value="Cystatin_Fetuin_A"/>
</dbReference>
<keyword evidence="4" id="KW-0677">Repeat</keyword>
<feature type="domain" description="Cystatin fetuin-A-type" evidence="8">
    <location>
        <begin position="141"/>
        <end position="250"/>
    </location>
</feature>
<dbReference type="OrthoDB" id="8780871at2759"/>
<dbReference type="FunFam" id="3.10.450.10:FF:000009">
    <property type="entry name" value="Alpha-2-HS-glycoprotein 2"/>
    <property type="match status" value="1"/>
</dbReference>
<evidence type="ECO:0000313" key="9">
    <source>
        <dbReference type="EMBL" id="NXO33834.1"/>
    </source>
</evidence>
<keyword evidence="10" id="KW-1185">Reference proteome</keyword>
<dbReference type="EMBL" id="VXBM01000027">
    <property type="protein sequence ID" value="NXO33834.1"/>
    <property type="molecule type" value="Genomic_DNA"/>
</dbReference>
<dbReference type="Gene3D" id="3.10.450.10">
    <property type="match status" value="2"/>
</dbReference>
<evidence type="ECO:0000313" key="10">
    <source>
        <dbReference type="Proteomes" id="UP000572057"/>
    </source>
</evidence>
<feature type="chain" id="PRO_5029503946" evidence="7">
    <location>
        <begin position="19"/>
        <end position="352"/>
    </location>
</feature>
<keyword evidence="2" id="KW-0964">Secreted</keyword>
<dbReference type="PANTHER" id="PTHR13814">
    <property type="entry name" value="FETUIN"/>
    <property type="match status" value="1"/>
</dbReference>
<evidence type="ECO:0000256" key="6">
    <source>
        <dbReference type="ARBA" id="ARBA00023180"/>
    </source>
</evidence>
<dbReference type="PROSITE" id="PS51529">
    <property type="entry name" value="CYSTATIN_FETUIN_A"/>
    <property type="match status" value="2"/>
</dbReference>
<reference evidence="10" key="1">
    <citation type="submission" date="2019-09" db="EMBL/GenBank/DDBJ databases">
        <title>Bird 10,000 Genomes (B10K) Project - Family phase.</title>
        <authorList>
            <person name="Zhang G."/>
        </authorList>
    </citation>
    <scope>NUCLEOTIDE SEQUENCE [LARGE SCALE GENOMIC DNA]</scope>
</reference>
<evidence type="ECO:0000256" key="2">
    <source>
        <dbReference type="ARBA" id="ARBA00022525"/>
    </source>
</evidence>
<proteinExistence type="predicted"/>
<dbReference type="Proteomes" id="UP000572057">
    <property type="component" value="Unassembled WGS sequence"/>
</dbReference>
<dbReference type="GO" id="GO:0072562">
    <property type="term" value="C:blood microparticle"/>
    <property type="evidence" value="ECO:0007669"/>
    <property type="project" value="TreeGrafter"/>
</dbReference>
<gene>
    <name evidence="9" type="primary">Ahsg</name>
    <name evidence="9" type="ORF">LOCOCH_R03036</name>
</gene>
<dbReference type="CDD" id="cd00042">
    <property type="entry name" value="CY"/>
    <property type="match status" value="2"/>
</dbReference>
<feature type="signal peptide" evidence="7">
    <location>
        <begin position="1"/>
        <end position="18"/>
    </location>
</feature>
<keyword evidence="3 7" id="KW-0732">Signal</keyword>
<accession>A0A7L1RG73</accession>
<comment type="caution">
    <text evidence="9">The sequence shown here is derived from an EMBL/GenBank/DDBJ whole genome shotgun (WGS) entry which is preliminary data.</text>
</comment>
<evidence type="ECO:0000256" key="1">
    <source>
        <dbReference type="ARBA" id="ARBA00004613"/>
    </source>
</evidence>
<evidence type="ECO:0000256" key="7">
    <source>
        <dbReference type="SAM" id="SignalP"/>
    </source>
</evidence>
<feature type="non-terminal residue" evidence="9">
    <location>
        <position position="352"/>
    </location>
</feature>
<dbReference type="AlphaFoldDB" id="A0A7L1RG73"/>
<dbReference type="SUPFAM" id="SSF54403">
    <property type="entry name" value="Cystatin/monellin"/>
    <property type="match status" value="2"/>
</dbReference>
<dbReference type="InterPro" id="IPR050735">
    <property type="entry name" value="Kininogen_Fetuin_HRG"/>
</dbReference>
<name>A0A7L1RG73_9PASS</name>
<dbReference type="Pfam" id="PF00031">
    <property type="entry name" value="Cystatin"/>
    <property type="match status" value="1"/>
</dbReference>
<dbReference type="SMART" id="SM00043">
    <property type="entry name" value="CY"/>
    <property type="match status" value="2"/>
</dbReference>
<feature type="domain" description="Cystatin fetuin-A-type" evidence="8">
    <location>
        <begin position="21"/>
        <end position="130"/>
    </location>
</feature>
<organism evidence="9 10">
    <name type="scientific">Helopsaltes ochotensis</name>
    <name type="common">Middendorff's grasshopper-warbler</name>
    <dbReference type="NCBI Taxonomy" id="3150915"/>
    <lineage>
        <taxon>Eukaryota</taxon>
        <taxon>Metazoa</taxon>
        <taxon>Chordata</taxon>
        <taxon>Craniata</taxon>
        <taxon>Vertebrata</taxon>
        <taxon>Euteleostomi</taxon>
        <taxon>Archelosauria</taxon>
        <taxon>Archosauria</taxon>
        <taxon>Dinosauria</taxon>
        <taxon>Saurischia</taxon>
        <taxon>Theropoda</taxon>
        <taxon>Coelurosauria</taxon>
        <taxon>Aves</taxon>
        <taxon>Neognathae</taxon>
        <taxon>Neoaves</taxon>
        <taxon>Telluraves</taxon>
        <taxon>Australaves</taxon>
        <taxon>Passeriformes</taxon>
        <taxon>Sylvioidea</taxon>
        <taxon>Locustellidae</taxon>
        <taxon>Helopsaltes</taxon>
    </lineage>
</organism>
<evidence type="ECO:0000259" key="8">
    <source>
        <dbReference type="PROSITE" id="PS51529"/>
    </source>
</evidence>
<comment type="subcellular location">
    <subcellularLocation>
        <location evidence="1">Secreted</location>
    </subcellularLocation>
</comment>
<feature type="non-terminal residue" evidence="9">
    <location>
        <position position="1"/>
    </location>
</feature>
<keyword evidence="6" id="KW-0325">Glycoprotein</keyword>
<evidence type="ECO:0000256" key="5">
    <source>
        <dbReference type="ARBA" id="ARBA00023157"/>
    </source>
</evidence>
<evidence type="ECO:0000256" key="3">
    <source>
        <dbReference type="ARBA" id="ARBA00022729"/>
    </source>
</evidence>
<dbReference type="GO" id="GO:0004869">
    <property type="term" value="F:cysteine-type endopeptidase inhibitor activity"/>
    <property type="evidence" value="ECO:0007669"/>
    <property type="project" value="InterPro"/>
</dbReference>
<dbReference type="PANTHER" id="PTHR13814:SF6">
    <property type="entry name" value="ALPHA-2-HS-GLYCOPROTEIN"/>
    <property type="match status" value="1"/>
</dbReference>
<sequence length="352" mass="37782">MKALVALILLVQLPIHKAVPAAPPAPLGCDDPESEAAAEVAVNYINGHSHHGYKFALNRIENIRVVPQGPNNDIIFLELDLLETKCPILSPTPLANCTVRSFAEHAVEGDCDVKLQKVDGTLSVLASKCHSHADSSEDLLKVCPDCSLLASMNNTEVLETVAAALNDYNSKTTESYLRLLEIGRAKIQYHPGHVIVTEFAVGATNCSAEEAKANVGACQLLPEDQSNFGFCTAVMVKRPSQDLQVDCQLYGHQVPAPDIPLLSRVFQPTGQDTSAGLAPSAVGFTNHNLRLAHNNPVASESSSSEIFRSMLSAKSVTKRAVAEAAQHDKVPRPVGFVPPPPPCPGRIRHFDI</sequence>